<dbReference type="GO" id="GO:0000981">
    <property type="term" value="F:DNA-binding transcription factor activity, RNA polymerase II-specific"/>
    <property type="evidence" value="ECO:0007669"/>
    <property type="project" value="InterPro"/>
</dbReference>
<comment type="caution">
    <text evidence="7">The sequence shown here is derived from an EMBL/GenBank/DDBJ whole genome shotgun (WGS) entry which is preliminary data.</text>
</comment>
<dbReference type="SMART" id="SM00906">
    <property type="entry name" value="Fungal_trans"/>
    <property type="match status" value="1"/>
</dbReference>
<dbReference type="Gene3D" id="4.10.240.10">
    <property type="entry name" value="Zn(2)-C6 fungal-type DNA-binding domain"/>
    <property type="match status" value="1"/>
</dbReference>
<feature type="domain" description="Zn(2)-C6 fungal-type" evidence="6">
    <location>
        <begin position="9"/>
        <end position="39"/>
    </location>
</feature>
<keyword evidence="8" id="KW-1185">Reference proteome</keyword>
<dbReference type="InterPro" id="IPR036864">
    <property type="entry name" value="Zn2-C6_fun-type_DNA-bd_sf"/>
</dbReference>
<organism evidence="7 8">
    <name type="scientific">Knufia peltigerae</name>
    <dbReference type="NCBI Taxonomy" id="1002370"/>
    <lineage>
        <taxon>Eukaryota</taxon>
        <taxon>Fungi</taxon>
        <taxon>Dikarya</taxon>
        <taxon>Ascomycota</taxon>
        <taxon>Pezizomycotina</taxon>
        <taxon>Eurotiomycetes</taxon>
        <taxon>Chaetothyriomycetidae</taxon>
        <taxon>Chaetothyriales</taxon>
        <taxon>Trichomeriaceae</taxon>
        <taxon>Knufia</taxon>
    </lineage>
</organism>
<dbReference type="PANTHER" id="PTHR46910:SF25">
    <property type="entry name" value="ABC-TRANSPORTER-REGULATING TRANSCRIPTION FACTOR"/>
    <property type="match status" value="1"/>
</dbReference>
<evidence type="ECO:0000313" key="7">
    <source>
        <dbReference type="EMBL" id="KAJ9638532.1"/>
    </source>
</evidence>
<dbReference type="InterPro" id="IPR001138">
    <property type="entry name" value="Zn2Cys6_DnaBD"/>
</dbReference>
<evidence type="ECO:0000256" key="4">
    <source>
        <dbReference type="ARBA" id="ARBA00023163"/>
    </source>
</evidence>
<dbReference type="Pfam" id="PF00172">
    <property type="entry name" value="Zn_clus"/>
    <property type="match status" value="1"/>
</dbReference>
<accession>A0AA38Y7Z3</accession>
<evidence type="ECO:0000256" key="1">
    <source>
        <dbReference type="ARBA" id="ARBA00022723"/>
    </source>
</evidence>
<keyword evidence="3" id="KW-0238">DNA-binding</keyword>
<dbReference type="Pfam" id="PF04082">
    <property type="entry name" value="Fungal_trans"/>
    <property type="match status" value="1"/>
</dbReference>
<dbReference type="SMART" id="SM00066">
    <property type="entry name" value="GAL4"/>
    <property type="match status" value="1"/>
</dbReference>
<keyword evidence="2" id="KW-0805">Transcription regulation</keyword>
<dbReference type="Proteomes" id="UP001172681">
    <property type="component" value="Unassembled WGS sequence"/>
</dbReference>
<keyword evidence="5" id="KW-0539">Nucleus</keyword>
<keyword evidence="1" id="KW-0479">Metal-binding</keyword>
<evidence type="ECO:0000256" key="2">
    <source>
        <dbReference type="ARBA" id="ARBA00023015"/>
    </source>
</evidence>
<dbReference type="GO" id="GO:0003677">
    <property type="term" value="F:DNA binding"/>
    <property type="evidence" value="ECO:0007669"/>
    <property type="project" value="UniProtKB-KW"/>
</dbReference>
<evidence type="ECO:0000259" key="6">
    <source>
        <dbReference type="PROSITE" id="PS50048"/>
    </source>
</evidence>
<dbReference type="AlphaFoldDB" id="A0AA38Y7Z3"/>
<dbReference type="InterPro" id="IPR050987">
    <property type="entry name" value="AtrR-like"/>
</dbReference>
<dbReference type="GO" id="GO:0006351">
    <property type="term" value="P:DNA-templated transcription"/>
    <property type="evidence" value="ECO:0007669"/>
    <property type="project" value="InterPro"/>
</dbReference>
<dbReference type="PANTHER" id="PTHR46910">
    <property type="entry name" value="TRANSCRIPTION FACTOR PDR1"/>
    <property type="match status" value="1"/>
</dbReference>
<protein>
    <recommendedName>
        <fullName evidence="6">Zn(2)-C6 fungal-type domain-containing protein</fullName>
    </recommendedName>
</protein>
<proteinExistence type="predicted"/>
<reference evidence="7" key="1">
    <citation type="submission" date="2022-10" db="EMBL/GenBank/DDBJ databases">
        <title>Culturing micro-colonial fungi from biological soil crusts in the Mojave desert and describing Neophaeococcomyces mojavensis, and introducing the new genera and species Taxawa tesnikishii.</title>
        <authorList>
            <person name="Kurbessoian T."/>
            <person name="Stajich J.E."/>
        </authorList>
    </citation>
    <scope>NUCLEOTIDE SEQUENCE</scope>
    <source>
        <strain evidence="7">TK_35</strain>
    </source>
</reference>
<gene>
    <name evidence="7" type="ORF">H2204_004303</name>
</gene>
<dbReference type="CDD" id="cd12148">
    <property type="entry name" value="fungal_TF_MHR"/>
    <property type="match status" value="1"/>
</dbReference>
<dbReference type="CDD" id="cd00067">
    <property type="entry name" value="GAL4"/>
    <property type="match status" value="1"/>
</dbReference>
<dbReference type="PROSITE" id="PS50048">
    <property type="entry name" value="ZN2_CY6_FUNGAL_2"/>
    <property type="match status" value="1"/>
</dbReference>
<evidence type="ECO:0000313" key="8">
    <source>
        <dbReference type="Proteomes" id="UP001172681"/>
    </source>
</evidence>
<name>A0AA38Y7Z3_9EURO</name>
<evidence type="ECO:0000256" key="3">
    <source>
        <dbReference type="ARBA" id="ARBA00023125"/>
    </source>
</evidence>
<evidence type="ECO:0000256" key="5">
    <source>
        <dbReference type="ARBA" id="ARBA00023242"/>
    </source>
</evidence>
<dbReference type="GO" id="GO:0008270">
    <property type="term" value="F:zinc ion binding"/>
    <property type="evidence" value="ECO:0007669"/>
    <property type="project" value="InterPro"/>
</dbReference>
<dbReference type="EMBL" id="JAPDRN010000021">
    <property type="protein sequence ID" value="KAJ9638532.1"/>
    <property type="molecule type" value="Genomic_DNA"/>
</dbReference>
<sequence length="553" mass="62775">MLQHKPRKACDFCYRRRIKCDGKTPQCSSCALHGSICVFEAPSRKARSRRQDSSKDSEERLRLQVESLQSSLGQALKRVDELQSLVPPALNKTPNVLNDSLPGEYHQVDWVQEEPIGSDGRMPLPPLQEVLSAAEVYLTTLNAILPLFHPGRLLQMINNWYAQPGRRERKTWAAINVVLALAHGRIPPEEAILRSENAAYYLHNAQTVLSEVIMGDSDLVNVQIVLGMVLLFQGTRDLKPATMLIAVALRLAHELDLQTRRSECIEPSQTLERARVLWIAYILDRDISMRTGRPPIQRERDITLEWPSVEPDDGAGMMRNTDGTIAFNFFRYRVQLARIQGEVYDFVAATPAAGTMNDYQRSEDIVRLNCMLDDWISSIPPPFKPNSVLHTEQPNLCRSFAVLYATHLACRTQVYRAHAMDSGWMQTLRNFGKTASQQGRFIPAPLPTPSLQEWDKLVDETREFMRLFWDVERRDQAFIWMTACNYVSGSVCLTANIMFKPYHAAVEYDKSLVNLSISLLDDLIHQTGHKPLKDLQGACEELLSYARELSPVG</sequence>
<dbReference type="InterPro" id="IPR007219">
    <property type="entry name" value="XnlR_reg_dom"/>
</dbReference>
<keyword evidence="4" id="KW-0804">Transcription</keyword>
<dbReference type="SUPFAM" id="SSF57701">
    <property type="entry name" value="Zn2/Cys6 DNA-binding domain"/>
    <property type="match status" value="1"/>
</dbReference>